<accession>A0ACC6QUG0</accession>
<keyword evidence="2" id="KW-1185">Reference proteome</keyword>
<organism evidence="1 2">
    <name type="scientific">Streptomyces pratisoli</name>
    <dbReference type="NCBI Taxonomy" id="3139917"/>
    <lineage>
        <taxon>Bacteria</taxon>
        <taxon>Bacillati</taxon>
        <taxon>Actinomycetota</taxon>
        <taxon>Actinomycetes</taxon>
        <taxon>Kitasatosporales</taxon>
        <taxon>Streptomycetaceae</taxon>
        <taxon>Streptomyces</taxon>
    </lineage>
</organism>
<name>A0ACC6QUG0_9ACTN</name>
<sequence>MFFDIGPLEILTIFVIAIVVLGPDKLPKAISETSALLRKVRSFSDSAQNEIRQELGPEFSDLQPGDFHPRALAQQALSRAEDEADLREITQSPSLNGQADEGDSRPGPMAV</sequence>
<evidence type="ECO:0000313" key="2">
    <source>
        <dbReference type="Proteomes" id="UP001375539"/>
    </source>
</evidence>
<proteinExistence type="predicted"/>
<gene>
    <name evidence="1" type="primary">tatB</name>
    <name evidence="1" type="ORF">WKI58_37660</name>
</gene>
<dbReference type="Proteomes" id="UP001375539">
    <property type="component" value="Unassembled WGS sequence"/>
</dbReference>
<reference evidence="1" key="1">
    <citation type="submission" date="2024-03" db="EMBL/GenBank/DDBJ databases">
        <title>Novel Streptomyces species of biotechnological and ecological value are a feature of Machair soil.</title>
        <authorList>
            <person name="Prole J.R."/>
            <person name="Goodfellow M."/>
            <person name="Allenby N."/>
            <person name="Ward A.C."/>
        </authorList>
    </citation>
    <scope>NUCLEOTIDE SEQUENCE</scope>
    <source>
        <strain evidence="1">MS1.AVA.4</strain>
    </source>
</reference>
<dbReference type="EMBL" id="JBBKAI010000002">
    <property type="protein sequence ID" value="MEJ8662140.1"/>
    <property type="molecule type" value="Genomic_DNA"/>
</dbReference>
<protein>
    <submittedName>
        <fullName evidence="1">Sec-independent protein translocase protein TatB</fullName>
    </submittedName>
</protein>
<comment type="caution">
    <text evidence="1">The sequence shown here is derived from an EMBL/GenBank/DDBJ whole genome shotgun (WGS) entry which is preliminary data.</text>
</comment>
<evidence type="ECO:0000313" key="1">
    <source>
        <dbReference type="EMBL" id="MEJ8662140.1"/>
    </source>
</evidence>